<evidence type="ECO:0000256" key="6">
    <source>
        <dbReference type="ARBA" id="ARBA00023237"/>
    </source>
</evidence>
<evidence type="ECO:0000256" key="8">
    <source>
        <dbReference type="SAM" id="SignalP"/>
    </source>
</evidence>
<feature type="chain" id="PRO_5046230032" evidence="8">
    <location>
        <begin position="21"/>
        <end position="1182"/>
    </location>
</feature>
<dbReference type="Pfam" id="PF13715">
    <property type="entry name" value="CarbopepD_reg_2"/>
    <property type="match status" value="1"/>
</dbReference>
<reference evidence="10" key="1">
    <citation type="submission" date="2020-10" db="EMBL/GenBank/DDBJ databases">
        <authorList>
            <person name="Lu T."/>
            <person name="Wang Q."/>
            <person name="Han X."/>
        </authorList>
    </citation>
    <scope>NUCLEOTIDE SEQUENCE</scope>
    <source>
        <strain evidence="10">WQ 366</strain>
    </source>
</reference>
<dbReference type="InterPro" id="IPR023996">
    <property type="entry name" value="TonB-dep_OMP_SusC/RagA"/>
</dbReference>
<sequence>MKYYYFLLFLLAGFVANAYAQKMSLNMKNVSLESVFGEIQKQSKYDIVYDQSLILSKGKINVDFKNATLQQVLDFCLKNNNLDYAINDNIIIIKSKNLNISTQAKWVLNGKVLNKSGEPIAGAVVMNSTTKSSAVTDNSGAFSLANVNDGDKITVSHLSFIPYSVIAKKSNSYINVTLEEVNNEIEDVIISTGYQSLSKRELASAVTQIKMKDVELNSKFSVDQMLAGQVPGLMSLQSSGEPGATPKIRIRGTSSIFGGSAPLWVLDDIILEDPVNVDLSNINSPDAKYLVGNAIAGINARDIETITVLKDASATAIYGARAANGVIVITTKRGAVGRPQINYSGSLSMSERIGYSDLNLMNSGERIKLSQEIIQDYDVFSRSPSNYGYEGAYIKYLNKQLTYDEFQNEVNSMAKVNTDWYDILFRNPVTNNHSVNLSGGANKTTYYVSLGASDMMGTARGSKQDRFSGMAKLNSWLTDKFFVGVQINASNGHGVGFHSSVNPNKYAYETTRTLPVYHPNGDYFFYETQQKNQEMGGFSAPREELLYNILNETELTSASSKNTNLTTQLRLEYKLFPFLKYRFLGGYDLGLNNAVSGAKEKSNYVATIRQYNANTLVQGSPDFQRSPLPWGGILSNSDSRKASYTVRNSLEFNKLFNNKHYVSAMAAQEIRSLKYTGLSGVYYGWQPDRGNTISPAMTTAYVTAVQSLRPVVTDNINNTLSWLGTATYTYNDKLTFNGNIRADGTNNFGRNPKYRFLPIWSVAGKYTFSNEEFLRDSKIISALAIRGSYGIQGNIDKSSSPDLIIKVQPINPITGMNESQFQYLANEDLRWEKTKSYNIGLDFSFFRRSESTSLDYISGTLDIYKKRGTDIILNKQVSQVMGVNTVKINGGKIDNSGVEGNLRIVPYQSKDFTASVNLIASYNKNVLVEANKELNITNAGKLAGTALVEGEPIGALYSYRFAGLNPESGFAMYYNKDGEKRYSLYQDEIGLVYSGVTDPKFSGGFDLSLRYKRIYASLGFQYALGGASRLPNYYRKNYYRVFDPFVNVSRDVMNRWRKPGDELNTTIPVMYNRDRFNEAEKKLEIDREISLLDFPEDNLELYDYSDLRTAPTKNIRMRSLNINYLFSENFTRKLKMQTFSINFQAENLFLFADKRWEGRDPESGDSNTTIPKNYSLGINIGF</sequence>
<keyword evidence="2 7" id="KW-0813">Transport</keyword>
<dbReference type="SUPFAM" id="SSF56935">
    <property type="entry name" value="Porins"/>
    <property type="match status" value="1"/>
</dbReference>
<organism evidence="10 11">
    <name type="scientific">Sphingobacterium bovistauri</name>
    <dbReference type="NCBI Taxonomy" id="2781959"/>
    <lineage>
        <taxon>Bacteria</taxon>
        <taxon>Pseudomonadati</taxon>
        <taxon>Bacteroidota</taxon>
        <taxon>Sphingobacteriia</taxon>
        <taxon>Sphingobacteriales</taxon>
        <taxon>Sphingobacteriaceae</taxon>
        <taxon>Sphingobacterium</taxon>
    </lineage>
</organism>
<dbReference type="EMBL" id="JADEYP010000003">
    <property type="protein sequence ID" value="MCA5003997.1"/>
    <property type="molecule type" value="Genomic_DNA"/>
</dbReference>
<dbReference type="Gene3D" id="2.40.170.20">
    <property type="entry name" value="TonB-dependent receptor, beta-barrel domain"/>
    <property type="match status" value="1"/>
</dbReference>
<name>A0ABS7Z1F4_9SPHI</name>
<keyword evidence="3 7" id="KW-1134">Transmembrane beta strand</keyword>
<dbReference type="InterPro" id="IPR012910">
    <property type="entry name" value="Plug_dom"/>
</dbReference>
<dbReference type="NCBIfam" id="TIGR04057">
    <property type="entry name" value="SusC_RagA_signa"/>
    <property type="match status" value="1"/>
</dbReference>
<dbReference type="InterPro" id="IPR023997">
    <property type="entry name" value="TonB-dep_OMP_SusC/RagA_CS"/>
</dbReference>
<dbReference type="Proteomes" id="UP001165302">
    <property type="component" value="Unassembled WGS sequence"/>
</dbReference>
<feature type="signal peptide" evidence="8">
    <location>
        <begin position="1"/>
        <end position="20"/>
    </location>
</feature>
<evidence type="ECO:0000256" key="7">
    <source>
        <dbReference type="PROSITE-ProRule" id="PRU01360"/>
    </source>
</evidence>
<keyword evidence="11" id="KW-1185">Reference proteome</keyword>
<dbReference type="Gene3D" id="2.60.40.1120">
    <property type="entry name" value="Carboxypeptidase-like, regulatory domain"/>
    <property type="match status" value="1"/>
</dbReference>
<protein>
    <submittedName>
        <fullName evidence="10">SusC/RagA family TonB-linked outer membrane protein</fullName>
    </submittedName>
</protein>
<dbReference type="Gene3D" id="2.170.130.10">
    <property type="entry name" value="TonB-dependent receptor, plug domain"/>
    <property type="match status" value="1"/>
</dbReference>
<comment type="similarity">
    <text evidence="7">Belongs to the TonB-dependent receptor family.</text>
</comment>
<keyword evidence="6 7" id="KW-0998">Cell outer membrane</keyword>
<comment type="subcellular location">
    <subcellularLocation>
        <location evidence="1 7">Cell outer membrane</location>
        <topology evidence="1 7">Multi-pass membrane protein</topology>
    </subcellularLocation>
</comment>
<dbReference type="PROSITE" id="PS52016">
    <property type="entry name" value="TONB_DEPENDENT_REC_3"/>
    <property type="match status" value="1"/>
</dbReference>
<dbReference type="Pfam" id="PF07715">
    <property type="entry name" value="Plug"/>
    <property type="match status" value="1"/>
</dbReference>
<dbReference type="Pfam" id="PF07660">
    <property type="entry name" value="STN"/>
    <property type="match status" value="1"/>
</dbReference>
<dbReference type="InterPro" id="IPR008969">
    <property type="entry name" value="CarboxyPept-like_regulatory"/>
</dbReference>
<evidence type="ECO:0000256" key="1">
    <source>
        <dbReference type="ARBA" id="ARBA00004571"/>
    </source>
</evidence>
<keyword evidence="8" id="KW-0732">Signal</keyword>
<keyword evidence="5 7" id="KW-0472">Membrane</keyword>
<dbReference type="Gene3D" id="3.55.50.30">
    <property type="match status" value="1"/>
</dbReference>
<dbReference type="SMART" id="SM00965">
    <property type="entry name" value="STN"/>
    <property type="match status" value="1"/>
</dbReference>
<dbReference type="InterPro" id="IPR039426">
    <property type="entry name" value="TonB-dep_rcpt-like"/>
</dbReference>
<evidence type="ECO:0000313" key="11">
    <source>
        <dbReference type="Proteomes" id="UP001165302"/>
    </source>
</evidence>
<comment type="caution">
    <text evidence="10">The sequence shown here is derived from an EMBL/GenBank/DDBJ whole genome shotgun (WGS) entry which is preliminary data.</text>
</comment>
<evidence type="ECO:0000256" key="2">
    <source>
        <dbReference type="ARBA" id="ARBA00022448"/>
    </source>
</evidence>
<proteinExistence type="inferred from homology"/>
<dbReference type="RefSeq" id="WP_225551333.1">
    <property type="nucleotide sequence ID" value="NZ_JADEYP010000003.1"/>
</dbReference>
<dbReference type="NCBIfam" id="TIGR04056">
    <property type="entry name" value="OMP_RagA_SusC"/>
    <property type="match status" value="1"/>
</dbReference>
<evidence type="ECO:0000259" key="9">
    <source>
        <dbReference type="SMART" id="SM00965"/>
    </source>
</evidence>
<accession>A0ABS7Z1F4</accession>
<dbReference type="InterPro" id="IPR037066">
    <property type="entry name" value="Plug_dom_sf"/>
</dbReference>
<keyword evidence="4 7" id="KW-0812">Transmembrane</keyword>
<dbReference type="InterPro" id="IPR011662">
    <property type="entry name" value="Secretin/TonB_short_N"/>
</dbReference>
<evidence type="ECO:0000256" key="4">
    <source>
        <dbReference type="ARBA" id="ARBA00022692"/>
    </source>
</evidence>
<dbReference type="SUPFAM" id="SSF49464">
    <property type="entry name" value="Carboxypeptidase regulatory domain-like"/>
    <property type="match status" value="1"/>
</dbReference>
<feature type="domain" description="Secretin/TonB short N-terminal" evidence="9">
    <location>
        <begin position="45"/>
        <end position="96"/>
    </location>
</feature>
<dbReference type="InterPro" id="IPR036942">
    <property type="entry name" value="Beta-barrel_TonB_sf"/>
</dbReference>
<evidence type="ECO:0000256" key="3">
    <source>
        <dbReference type="ARBA" id="ARBA00022452"/>
    </source>
</evidence>
<evidence type="ECO:0000256" key="5">
    <source>
        <dbReference type="ARBA" id="ARBA00023136"/>
    </source>
</evidence>
<gene>
    <name evidence="10" type="ORF">IPZ78_02385</name>
</gene>
<evidence type="ECO:0000313" key="10">
    <source>
        <dbReference type="EMBL" id="MCA5003997.1"/>
    </source>
</evidence>